<comment type="caution">
    <text evidence="5">The sequence shown here is derived from an EMBL/GenBank/DDBJ whole genome shotgun (WGS) entry which is preliminary data.</text>
</comment>
<evidence type="ECO:0008006" key="7">
    <source>
        <dbReference type="Google" id="ProtNLM"/>
    </source>
</evidence>
<reference evidence="5 6" key="1">
    <citation type="submission" date="2008-10" db="EMBL/GenBank/DDBJ databases">
        <authorList>
            <person name="Qin X."/>
            <person name="Bachman B."/>
            <person name="Battles P."/>
            <person name="Bell A."/>
            <person name="Bess C."/>
            <person name="Bickham C."/>
            <person name="Chaboub L."/>
            <person name="Chen D."/>
            <person name="Coyle M."/>
            <person name="Deiros D.R."/>
            <person name="Dinh H."/>
            <person name="Forbes L."/>
            <person name="Fowler G."/>
            <person name="Francisco L."/>
            <person name="Fu Q."/>
            <person name="Gubbala S."/>
            <person name="Hale W."/>
            <person name="Han Y."/>
            <person name="Hemphill L."/>
            <person name="Highlander S.K."/>
            <person name="Hirani K."/>
            <person name="Hogues M."/>
            <person name="Jackson L."/>
            <person name="Jakkamsetti A."/>
            <person name="Javaid M."/>
            <person name="Jiang H."/>
            <person name="Korchina V."/>
            <person name="Kovar C."/>
            <person name="Lara F."/>
            <person name="Lee S."/>
            <person name="Mata R."/>
            <person name="Mathew T."/>
            <person name="Moen C."/>
            <person name="Morales K."/>
            <person name="Munidasa M."/>
            <person name="Nazareth L."/>
            <person name="Ngo R."/>
            <person name="Nguyen L."/>
            <person name="Okwuonu G."/>
            <person name="Ongeri F."/>
            <person name="Patil S."/>
            <person name="Petrosino J."/>
            <person name="Pham C."/>
            <person name="Pham P."/>
            <person name="Pu L.-L."/>
            <person name="Puazo M."/>
            <person name="Raj R."/>
            <person name="Reid J."/>
            <person name="Rouhana J."/>
            <person name="Saada N."/>
            <person name="Shang Y."/>
            <person name="Simmons D."/>
            <person name="Thornton R."/>
            <person name="Warren J."/>
            <person name="Weissenberger G."/>
            <person name="Zhang J."/>
            <person name="Zhang L."/>
            <person name="Zhou C."/>
            <person name="Zhu D."/>
            <person name="Muzny D."/>
            <person name="Worley K."/>
            <person name="Gibbs R."/>
        </authorList>
    </citation>
    <scope>NUCLEOTIDE SEQUENCE [LARGE SCALE GENOMIC DNA]</scope>
    <source>
        <strain evidence="5 6">ATCC 51172</strain>
    </source>
</reference>
<dbReference type="Proteomes" id="UP000005984">
    <property type="component" value="Unassembled WGS sequence"/>
</dbReference>
<evidence type="ECO:0000313" key="5">
    <source>
        <dbReference type="EMBL" id="EEI85921.1"/>
    </source>
</evidence>
<evidence type="ECO:0000256" key="4">
    <source>
        <dbReference type="SAM" id="SignalP"/>
    </source>
</evidence>
<proteinExistence type="predicted"/>
<dbReference type="HOGENOM" id="CLU_666725_0_0_9"/>
<organism evidence="5 6">
    <name type="scientific">Anaerococcus lactolyticus ATCC 51172</name>
    <dbReference type="NCBI Taxonomy" id="525254"/>
    <lineage>
        <taxon>Bacteria</taxon>
        <taxon>Bacillati</taxon>
        <taxon>Bacillota</taxon>
        <taxon>Tissierellia</taxon>
        <taxon>Tissierellales</taxon>
        <taxon>Peptoniphilaceae</taxon>
        <taxon>Anaerococcus</taxon>
    </lineage>
</organism>
<feature type="region of interest" description="Disordered" evidence="2">
    <location>
        <begin position="340"/>
        <end position="385"/>
    </location>
</feature>
<keyword evidence="1" id="KW-0175">Coiled coil</keyword>
<dbReference type="EMBL" id="ABYO01000244">
    <property type="protein sequence ID" value="EEI85921.1"/>
    <property type="molecule type" value="Genomic_DNA"/>
</dbReference>
<evidence type="ECO:0000256" key="3">
    <source>
        <dbReference type="SAM" id="Phobius"/>
    </source>
</evidence>
<dbReference type="eggNOG" id="ENOG5033XER">
    <property type="taxonomic scope" value="Bacteria"/>
</dbReference>
<keyword evidence="6" id="KW-1185">Reference proteome</keyword>
<accession>C2BGS5</accession>
<evidence type="ECO:0000256" key="1">
    <source>
        <dbReference type="SAM" id="Coils"/>
    </source>
</evidence>
<keyword evidence="3" id="KW-1133">Transmembrane helix</keyword>
<sequence>MKMNKLAAGALALALGLGAVAPAVASEHGTKLVEVNYNERLAEAQKYFAQREDARKKSAAAKERYEAAKKAQEKAEKKYKDLDEDKPGSGSETSDVIQAKLDGDNGLKAKAAKAIKDYADAQDGFKKGTKQQSDVDTAKKAYDEAVKALDEALTKLGEAKRKEAENAPDLDKNKLGPKAQAFVDLDHANQELRLAYKAYGEALDKEAVLSKKFKDTMDDLKTAAELVNKVVTIEGSKIVVKDGKTDAKKSVAEAVKALKASIDDNKAAVKSAEFLLQNAPKSVAKVKAKLEAQIVKAKAAITKGEAALAKVEKKMAFIATAYAAEDDVKVEDLEALTKENKESASDINNTIKENEKEQPAVEEEKKPEEKKPEENKPARKAGKNAKTGIAGIAGVAGILAAASVAYAASKRD</sequence>
<feature type="transmembrane region" description="Helical" evidence="3">
    <location>
        <begin position="388"/>
        <end position="408"/>
    </location>
</feature>
<feature type="region of interest" description="Disordered" evidence="2">
    <location>
        <begin position="52"/>
        <end position="97"/>
    </location>
</feature>
<name>C2BGS5_9FIRM</name>
<keyword evidence="4" id="KW-0732">Signal</keyword>
<evidence type="ECO:0000313" key="6">
    <source>
        <dbReference type="Proteomes" id="UP000005984"/>
    </source>
</evidence>
<evidence type="ECO:0000256" key="2">
    <source>
        <dbReference type="SAM" id="MobiDB-lite"/>
    </source>
</evidence>
<feature type="signal peptide" evidence="4">
    <location>
        <begin position="1"/>
        <end position="25"/>
    </location>
</feature>
<feature type="coiled-coil region" evidence="1">
    <location>
        <begin position="135"/>
        <end position="162"/>
    </location>
</feature>
<protein>
    <recommendedName>
        <fullName evidence="7">LPXTG-motif cell wall anchor domain protein</fullName>
    </recommendedName>
</protein>
<feature type="compositionally biased region" description="Basic and acidic residues" evidence="2">
    <location>
        <begin position="52"/>
        <end position="87"/>
    </location>
</feature>
<feature type="chain" id="PRO_5002910774" description="LPXTG-motif cell wall anchor domain protein" evidence="4">
    <location>
        <begin position="26"/>
        <end position="412"/>
    </location>
</feature>
<dbReference type="AlphaFoldDB" id="C2BGS5"/>
<dbReference type="RefSeq" id="WP_004827842.1">
    <property type="nucleotide sequence ID" value="NZ_GG666046.1"/>
</dbReference>
<gene>
    <name evidence="5" type="ORF">HMPREF0072_1545</name>
</gene>
<keyword evidence="3" id="KW-0472">Membrane</keyword>
<keyword evidence="3" id="KW-0812">Transmembrane</keyword>
<feature type="compositionally biased region" description="Basic and acidic residues" evidence="2">
    <location>
        <begin position="352"/>
        <end position="377"/>
    </location>
</feature>